<accession>A0A815H7V9</accession>
<dbReference type="Gene3D" id="3.90.176.10">
    <property type="entry name" value="Toxin ADP-ribosyltransferase, Chain A, domain 1"/>
    <property type="match status" value="1"/>
</dbReference>
<name>A0A815H7V9_9BILA</name>
<dbReference type="AlphaFoldDB" id="A0A815H7V9"/>
<organism evidence="1">
    <name type="scientific">Rotaria sordida</name>
    <dbReference type="NCBI Taxonomy" id="392033"/>
    <lineage>
        <taxon>Eukaryota</taxon>
        <taxon>Metazoa</taxon>
        <taxon>Spiralia</taxon>
        <taxon>Gnathifera</taxon>
        <taxon>Rotifera</taxon>
        <taxon>Eurotatoria</taxon>
        <taxon>Bdelloidea</taxon>
        <taxon>Philodinida</taxon>
        <taxon>Philodinidae</taxon>
        <taxon>Rotaria</taxon>
    </lineage>
</organism>
<gene>
    <name evidence="1" type="ORF">ZHD862_LOCUS30375</name>
</gene>
<evidence type="ECO:0000313" key="1">
    <source>
        <dbReference type="EMBL" id="CAF1347448.1"/>
    </source>
</evidence>
<dbReference type="SUPFAM" id="SSF56399">
    <property type="entry name" value="ADP-ribosylation"/>
    <property type="match status" value="1"/>
</dbReference>
<proteinExistence type="predicted"/>
<sequence>MVNNRFVTNRSAEFEQANRSPIFGYEDSPVLTLEEALEEITVPNLDIMDHVRRAKKKFYRRSTLLTRDESAAIFFYSMPSTFYSCLNNALRDEDREKLKPWFPFLKLFITALTKLPLVKDIVWRGVNFDDTLTVQSNFINRECKCKIVSNKLHFPYHSWEISSCKLCGCDDVSMKNCEQACKLMMQAYTITGCGKVVRDSKVKYTWDASSCSSGMNKEEFSCS</sequence>
<dbReference type="Proteomes" id="UP000663864">
    <property type="component" value="Unassembled WGS sequence"/>
</dbReference>
<dbReference type="EMBL" id="CAJNOT010002852">
    <property type="protein sequence ID" value="CAF1347448.1"/>
    <property type="molecule type" value="Genomic_DNA"/>
</dbReference>
<protein>
    <submittedName>
        <fullName evidence="1">Uncharacterized protein</fullName>
    </submittedName>
</protein>
<comment type="caution">
    <text evidence="1">The sequence shown here is derived from an EMBL/GenBank/DDBJ whole genome shotgun (WGS) entry which is preliminary data.</text>
</comment>
<reference evidence="1" key="1">
    <citation type="submission" date="2021-02" db="EMBL/GenBank/DDBJ databases">
        <authorList>
            <person name="Nowell W R."/>
        </authorList>
    </citation>
    <scope>NUCLEOTIDE SEQUENCE</scope>
</reference>